<proteinExistence type="predicted"/>
<dbReference type="Proteomes" id="UP000054466">
    <property type="component" value="Unassembled WGS sequence"/>
</dbReference>
<organism evidence="1 2">
    <name type="scientific">Cladophialophora immunda</name>
    <dbReference type="NCBI Taxonomy" id="569365"/>
    <lineage>
        <taxon>Eukaryota</taxon>
        <taxon>Fungi</taxon>
        <taxon>Dikarya</taxon>
        <taxon>Ascomycota</taxon>
        <taxon>Pezizomycotina</taxon>
        <taxon>Eurotiomycetes</taxon>
        <taxon>Chaetothyriomycetidae</taxon>
        <taxon>Chaetothyriales</taxon>
        <taxon>Herpotrichiellaceae</taxon>
        <taxon>Cladophialophora</taxon>
    </lineage>
</organism>
<keyword evidence="2" id="KW-1185">Reference proteome</keyword>
<protein>
    <submittedName>
        <fullName evidence="1">Uncharacterized protein</fullName>
    </submittedName>
</protein>
<evidence type="ECO:0000313" key="2">
    <source>
        <dbReference type="Proteomes" id="UP000054466"/>
    </source>
</evidence>
<dbReference type="EMBL" id="KN847044">
    <property type="protein sequence ID" value="KIW25599.1"/>
    <property type="molecule type" value="Genomic_DNA"/>
</dbReference>
<evidence type="ECO:0000313" key="1">
    <source>
        <dbReference type="EMBL" id="KIW25599.1"/>
    </source>
</evidence>
<name>A0A0D2CPV1_9EURO</name>
<sequence>MDLVDLAFVVATWRRVFEITILYSLMPTSNAGISSSDRERCGQYLQALRGTIESSQRKSMMLYWSTEKKMVGIQATGNPAQPPEDQF</sequence>
<dbReference type="RefSeq" id="XP_016245815.1">
    <property type="nucleotide sequence ID" value="XM_016395959.1"/>
</dbReference>
<gene>
    <name evidence="1" type="ORF">PV07_08765</name>
</gene>
<dbReference type="VEuPathDB" id="FungiDB:PV07_08765"/>
<dbReference type="GeneID" id="27347959"/>
<dbReference type="AlphaFoldDB" id="A0A0D2CPV1"/>
<reference evidence="1 2" key="1">
    <citation type="submission" date="2015-01" db="EMBL/GenBank/DDBJ databases">
        <title>The Genome Sequence of Cladophialophora immunda CBS83496.</title>
        <authorList>
            <consortium name="The Broad Institute Genomics Platform"/>
            <person name="Cuomo C."/>
            <person name="de Hoog S."/>
            <person name="Gorbushina A."/>
            <person name="Stielow B."/>
            <person name="Teixiera M."/>
            <person name="Abouelleil A."/>
            <person name="Chapman S.B."/>
            <person name="Priest M."/>
            <person name="Young S.K."/>
            <person name="Wortman J."/>
            <person name="Nusbaum C."/>
            <person name="Birren B."/>
        </authorList>
    </citation>
    <scope>NUCLEOTIDE SEQUENCE [LARGE SCALE GENOMIC DNA]</scope>
    <source>
        <strain evidence="1 2">CBS 83496</strain>
    </source>
</reference>
<accession>A0A0D2CPV1</accession>
<dbReference type="HOGENOM" id="CLU_2483174_0_0_1"/>